<dbReference type="OrthoDB" id="9799092at2"/>
<dbReference type="SUPFAM" id="SSF81301">
    <property type="entry name" value="Nucleotidyltransferase"/>
    <property type="match status" value="1"/>
</dbReference>
<name>A0A167C5K0_9GAMM</name>
<proteinExistence type="predicted"/>
<accession>A0A167C5K0</accession>
<evidence type="ECO:0008006" key="3">
    <source>
        <dbReference type="Google" id="ProtNLM"/>
    </source>
</evidence>
<dbReference type="PATRIC" id="fig|1365253.3.peg.2461"/>
<sequence>MIQFCSYELVPANFNAWRSVYLDVAKAVIAQLADPRFEFIHFGSSSFKVAGKGIIDISILYQQGQREQAIAYLESFGFAPQHSDNPFPDTRPRKDIGALFNGEKFNIHAHVIELKSKEHQKQLTYKEHMLANPQDRAAYEAQKKAVLAAGKHHQDDYGKAKSPFVKDLLSRISPQT</sequence>
<organism evidence="1 2">
    <name type="scientific">Pseudoalteromonas luteoviolacea NCIMB 1942</name>
    <dbReference type="NCBI Taxonomy" id="1365253"/>
    <lineage>
        <taxon>Bacteria</taxon>
        <taxon>Pseudomonadati</taxon>
        <taxon>Pseudomonadota</taxon>
        <taxon>Gammaproteobacteria</taxon>
        <taxon>Alteromonadales</taxon>
        <taxon>Pseudoalteromonadaceae</taxon>
        <taxon>Pseudoalteromonas</taxon>
    </lineage>
</organism>
<evidence type="ECO:0000313" key="2">
    <source>
        <dbReference type="Proteomes" id="UP000076587"/>
    </source>
</evidence>
<dbReference type="PANTHER" id="PTHR34822">
    <property type="entry name" value="GRPB DOMAIN PROTEIN (AFU_ORTHOLOGUE AFUA_1G01530)"/>
    <property type="match status" value="1"/>
</dbReference>
<protein>
    <recommendedName>
        <fullName evidence="3">GrpB family protein</fullName>
    </recommendedName>
</protein>
<dbReference type="Gene3D" id="3.30.460.10">
    <property type="entry name" value="Beta Polymerase, domain 2"/>
    <property type="match status" value="1"/>
</dbReference>
<dbReference type="InterPro" id="IPR043519">
    <property type="entry name" value="NT_sf"/>
</dbReference>
<gene>
    <name evidence="1" type="ORF">N482_10140</name>
</gene>
<dbReference type="Proteomes" id="UP000076587">
    <property type="component" value="Unassembled WGS sequence"/>
</dbReference>
<dbReference type="InterPro" id="IPR007344">
    <property type="entry name" value="GrpB/CoaE"/>
</dbReference>
<reference evidence="1 2" key="1">
    <citation type="submission" date="2013-07" db="EMBL/GenBank/DDBJ databases">
        <title>Comparative Genomic and Metabolomic Analysis of Twelve Strains of Pseudoalteromonas luteoviolacea.</title>
        <authorList>
            <person name="Vynne N.G."/>
            <person name="Mansson M."/>
            <person name="Gram L."/>
        </authorList>
    </citation>
    <scope>NUCLEOTIDE SEQUENCE [LARGE SCALE GENOMIC DNA]</scope>
    <source>
        <strain evidence="1 2">NCIMB 1942</strain>
    </source>
</reference>
<evidence type="ECO:0000313" key="1">
    <source>
        <dbReference type="EMBL" id="KZN47266.1"/>
    </source>
</evidence>
<dbReference type="RefSeq" id="WP_063377121.1">
    <property type="nucleotide sequence ID" value="NZ_AUXT01000157.1"/>
</dbReference>
<dbReference type="Pfam" id="PF04229">
    <property type="entry name" value="GrpB"/>
    <property type="match status" value="1"/>
</dbReference>
<comment type="caution">
    <text evidence="1">The sequence shown here is derived from an EMBL/GenBank/DDBJ whole genome shotgun (WGS) entry which is preliminary data.</text>
</comment>
<dbReference type="EMBL" id="AUXT01000157">
    <property type="protein sequence ID" value="KZN47266.1"/>
    <property type="molecule type" value="Genomic_DNA"/>
</dbReference>
<dbReference type="AlphaFoldDB" id="A0A167C5K0"/>
<dbReference type="PANTHER" id="PTHR34822:SF1">
    <property type="entry name" value="GRPB FAMILY PROTEIN"/>
    <property type="match status" value="1"/>
</dbReference>